<evidence type="ECO:0000259" key="4">
    <source>
        <dbReference type="PROSITE" id="PS01124"/>
    </source>
</evidence>
<dbReference type="InterPro" id="IPR037923">
    <property type="entry name" value="HTH-like"/>
</dbReference>
<evidence type="ECO:0000256" key="2">
    <source>
        <dbReference type="ARBA" id="ARBA00023125"/>
    </source>
</evidence>
<gene>
    <name evidence="5" type="ORF">FC39_GL000552</name>
</gene>
<keyword evidence="3" id="KW-0804">Transcription</keyword>
<dbReference type="PROSITE" id="PS00041">
    <property type="entry name" value="HTH_ARAC_FAMILY_1"/>
    <property type="match status" value="1"/>
</dbReference>
<dbReference type="GO" id="GO:0043565">
    <property type="term" value="F:sequence-specific DNA binding"/>
    <property type="evidence" value="ECO:0007669"/>
    <property type="project" value="InterPro"/>
</dbReference>
<dbReference type="AlphaFoldDB" id="A0A0R1YDH7"/>
<dbReference type="PROSITE" id="PS01124">
    <property type="entry name" value="HTH_ARAC_FAMILY_2"/>
    <property type="match status" value="1"/>
</dbReference>
<dbReference type="InterPro" id="IPR003313">
    <property type="entry name" value="AraC-bd"/>
</dbReference>
<proteinExistence type="predicted"/>
<dbReference type="PATRIC" id="fig|1423754.3.peg.572"/>
<evidence type="ECO:0000313" key="5">
    <source>
        <dbReference type="EMBL" id="KRM40528.1"/>
    </source>
</evidence>
<dbReference type="Proteomes" id="UP000051223">
    <property type="component" value="Unassembled WGS sequence"/>
</dbReference>
<dbReference type="SUPFAM" id="SSF51215">
    <property type="entry name" value="Regulatory protein AraC"/>
    <property type="match status" value="1"/>
</dbReference>
<sequence length="307" mass="36381">MIILENFLSIRCKRYHKMIQLDCKHKVEKSDGLMNIEFNESEKNYPFKFYDIGLNWVQHKVYRPSGFKYYHWLQTARGVGHIEIGSKKFKLYPHQGFLMRPNVPYSCYPDSDNEWLTSFLTFEGTATDSIETFLELNNYQLYLSLDPELENFIQQNYKTFSLADYPSSLDQSALVYKFVTLLKKNAFSNKTQFTTNNINNSIIEYIRVHYREKITNQTLSLVAGYSVPHTIRLFKNEVGETPMEYLNKFRLRMAKTLIDFRDELSIEEVSELVGYRNLSYFIQQYKKFYNLTPGQERRIGSDSKEAK</sequence>
<feature type="domain" description="HTH araC/xylS-type" evidence="4">
    <location>
        <begin position="200"/>
        <end position="299"/>
    </location>
</feature>
<evidence type="ECO:0000256" key="1">
    <source>
        <dbReference type="ARBA" id="ARBA00023015"/>
    </source>
</evidence>
<organism evidence="5 6">
    <name type="scientific">Lactobacillus hamsteri DSM 5661 = JCM 6256</name>
    <dbReference type="NCBI Taxonomy" id="1423754"/>
    <lineage>
        <taxon>Bacteria</taxon>
        <taxon>Bacillati</taxon>
        <taxon>Bacillota</taxon>
        <taxon>Bacilli</taxon>
        <taxon>Lactobacillales</taxon>
        <taxon>Lactobacillaceae</taxon>
        <taxon>Lactobacillus</taxon>
    </lineage>
</organism>
<dbReference type="SMART" id="SM00342">
    <property type="entry name" value="HTH_ARAC"/>
    <property type="match status" value="1"/>
</dbReference>
<dbReference type="STRING" id="1423754.FC39_GL000552"/>
<dbReference type="Gene3D" id="1.10.10.60">
    <property type="entry name" value="Homeodomain-like"/>
    <property type="match status" value="2"/>
</dbReference>
<dbReference type="InterPro" id="IPR018060">
    <property type="entry name" value="HTH_AraC"/>
</dbReference>
<dbReference type="Gene3D" id="2.60.120.280">
    <property type="entry name" value="Regulatory protein AraC"/>
    <property type="match status" value="1"/>
</dbReference>
<dbReference type="SUPFAM" id="SSF46689">
    <property type="entry name" value="Homeodomain-like"/>
    <property type="match status" value="2"/>
</dbReference>
<dbReference type="PANTHER" id="PTHR43280">
    <property type="entry name" value="ARAC-FAMILY TRANSCRIPTIONAL REGULATOR"/>
    <property type="match status" value="1"/>
</dbReference>
<keyword evidence="2" id="KW-0238">DNA-binding</keyword>
<dbReference type="Pfam" id="PF12833">
    <property type="entry name" value="HTH_18"/>
    <property type="match status" value="1"/>
</dbReference>
<dbReference type="InterPro" id="IPR018062">
    <property type="entry name" value="HTH_AraC-typ_CS"/>
</dbReference>
<keyword evidence="6" id="KW-1185">Reference proteome</keyword>
<evidence type="ECO:0000313" key="6">
    <source>
        <dbReference type="Proteomes" id="UP000051223"/>
    </source>
</evidence>
<dbReference type="PANTHER" id="PTHR43280:SF28">
    <property type="entry name" value="HTH-TYPE TRANSCRIPTIONAL ACTIVATOR RHAS"/>
    <property type="match status" value="1"/>
</dbReference>
<reference evidence="5 6" key="1">
    <citation type="journal article" date="2015" name="Genome Announc.">
        <title>Expanding the biotechnology potential of lactobacilli through comparative genomics of 213 strains and associated genera.</title>
        <authorList>
            <person name="Sun Z."/>
            <person name="Harris H.M."/>
            <person name="McCann A."/>
            <person name="Guo C."/>
            <person name="Argimon S."/>
            <person name="Zhang W."/>
            <person name="Yang X."/>
            <person name="Jeffery I.B."/>
            <person name="Cooney J.C."/>
            <person name="Kagawa T.F."/>
            <person name="Liu W."/>
            <person name="Song Y."/>
            <person name="Salvetti E."/>
            <person name="Wrobel A."/>
            <person name="Rasinkangas P."/>
            <person name="Parkhill J."/>
            <person name="Rea M.C."/>
            <person name="O'Sullivan O."/>
            <person name="Ritari J."/>
            <person name="Douillard F.P."/>
            <person name="Paul Ross R."/>
            <person name="Yang R."/>
            <person name="Briner A.E."/>
            <person name="Felis G.E."/>
            <person name="de Vos W.M."/>
            <person name="Barrangou R."/>
            <person name="Klaenhammer T.R."/>
            <person name="Caufield P.W."/>
            <person name="Cui Y."/>
            <person name="Zhang H."/>
            <person name="O'Toole P.W."/>
        </authorList>
    </citation>
    <scope>NUCLEOTIDE SEQUENCE [LARGE SCALE GENOMIC DNA]</scope>
    <source>
        <strain evidence="5 6">DSM 5661</strain>
    </source>
</reference>
<accession>A0A0R1YDH7</accession>
<dbReference type="EMBL" id="AZGI01000015">
    <property type="protein sequence ID" value="KRM40528.1"/>
    <property type="molecule type" value="Genomic_DNA"/>
</dbReference>
<name>A0A0R1YDH7_9LACO</name>
<dbReference type="Pfam" id="PF02311">
    <property type="entry name" value="AraC_binding"/>
    <property type="match status" value="1"/>
</dbReference>
<protein>
    <submittedName>
        <fullName evidence="5">AraC family transcriptional regulator</fullName>
    </submittedName>
</protein>
<keyword evidence="1" id="KW-0805">Transcription regulation</keyword>
<dbReference type="eggNOG" id="COG2207">
    <property type="taxonomic scope" value="Bacteria"/>
</dbReference>
<dbReference type="InterPro" id="IPR009057">
    <property type="entry name" value="Homeodomain-like_sf"/>
</dbReference>
<evidence type="ECO:0000256" key="3">
    <source>
        <dbReference type="ARBA" id="ARBA00023163"/>
    </source>
</evidence>
<dbReference type="GO" id="GO:0003700">
    <property type="term" value="F:DNA-binding transcription factor activity"/>
    <property type="evidence" value="ECO:0007669"/>
    <property type="project" value="InterPro"/>
</dbReference>
<comment type="caution">
    <text evidence="5">The sequence shown here is derived from an EMBL/GenBank/DDBJ whole genome shotgun (WGS) entry which is preliminary data.</text>
</comment>